<dbReference type="InterPro" id="IPR023198">
    <property type="entry name" value="PGP-like_dom2"/>
</dbReference>
<dbReference type="PRINTS" id="PR00413">
    <property type="entry name" value="HADHALOGNASE"/>
</dbReference>
<dbReference type="SFLD" id="SFLDG01135">
    <property type="entry name" value="C1.5.6:_HAD__Beta-PGM__Phospha"/>
    <property type="match status" value="1"/>
</dbReference>
<comment type="catalytic activity">
    <reaction evidence="1">
        <text>2-phosphoglycolate + H2O = glycolate + phosphate</text>
        <dbReference type="Rhea" id="RHEA:14369"/>
        <dbReference type="ChEBI" id="CHEBI:15377"/>
        <dbReference type="ChEBI" id="CHEBI:29805"/>
        <dbReference type="ChEBI" id="CHEBI:43474"/>
        <dbReference type="ChEBI" id="CHEBI:58033"/>
        <dbReference type="EC" id="3.1.3.18"/>
    </reaction>
</comment>
<proteinExistence type="inferred from homology"/>
<dbReference type="Proteomes" id="UP001209229">
    <property type="component" value="Unassembled WGS sequence"/>
</dbReference>
<dbReference type="SFLD" id="SFLDS00003">
    <property type="entry name" value="Haloacid_Dehalogenase"/>
    <property type="match status" value="1"/>
</dbReference>
<evidence type="ECO:0000256" key="4">
    <source>
        <dbReference type="ARBA" id="ARBA00013078"/>
    </source>
</evidence>
<dbReference type="PANTHER" id="PTHR43434:SF1">
    <property type="entry name" value="PHOSPHOGLYCOLATE PHOSPHATASE"/>
    <property type="match status" value="1"/>
</dbReference>
<keyword evidence="6" id="KW-1185">Reference proteome</keyword>
<dbReference type="InterPro" id="IPR036412">
    <property type="entry name" value="HAD-like_sf"/>
</dbReference>
<dbReference type="InterPro" id="IPR041492">
    <property type="entry name" value="HAD_2"/>
</dbReference>
<dbReference type="GO" id="GO:0006281">
    <property type="term" value="P:DNA repair"/>
    <property type="evidence" value="ECO:0007669"/>
    <property type="project" value="TreeGrafter"/>
</dbReference>
<sequence>MEVKAVIFDLDGTLIDSIEDIADANNKMLSDFGFPVHGVKEYIKWIGNGARLLVEASLPPKERGGDIARFLSKYNSYYQQNTHHKSKVFSGIDKVLDALTEKGIPMAINTNKPQHLTDEVVGYYLKKWPFKCVIGHSNTFPHKPNPKGALHFAKQVNCDPKNVLLIGDSVVDIQTAKAAGMMPMGVSWGYGQPCIEGDCLKIVNQPLEILEFVENNINETSIKEV</sequence>
<dbReference type="NCBIfam" id="TIGR01549">
    <property type="entry name" value="HAD-SF-IA-v1"/>
    <property type="match status" value="1"/>
</dbReference>
<dbReference type="InterPro" id="IPR006439">
    <property type="entry name" value="HAD-SF_hydro_IA"/>
</dbReference>
<dbReference type="SFLD" id="SFLDG01129">
    <property type="entry name" value="C1.5:_HAD__Beta-PGM__Phosphata"/>
    <property type="match status" value="1"/>
</dbReference>
<comment type="caution">
    <text evidence="5">The sequence shown here is derived from an EMBL/GenBank/DDBJ whole genome shotgun (WGS) entry which is preliminary data.</text>
</comment>
<gene>
    <name evidence="5" type="ORF">OM075_08985</name>
</gene>
<dbReference type="Gene3D" id="1.10.150.240">
    <property type="entry name" value="Putative phosphatase, domain 2"/>
    <property type="match status" value="1"/>
</dbReference>
<dbReference type="EC" id="3.1.3.18" evidence="4"/>
<evidence type="ECO:0000313" key="6">
    <source>
        <dbReference type="Proteomes" id="UP001209229"/>
    </source>
</evidence>
<dbReference type="SUPFAM" id="SSF56784">
    <property type="entry name" value="HAD-like"/>
    <property type="match status" value="1"/>
</dbReference>
<dbReference type="AlphaFoldDB" id="A0AAE3SEP4"/>
<reference evidence="5" key="1">
    <citation type="submission" date="2022-10" db="EMBL/GenBank/DDBJ databases">
        <authorList>
            <person name="Yu W.X."/>
        </authorList>
    </citation>
    <scope>NUCLEOTIDE SEQUENCE</scope>
    <source>
        <strain evidence="5">AAT</strain>
    </source>
</reference>
<dbReference type="GO" id="GO:0008967">
    <property type="term" value="F:phosphoglycolate phosphatase activity"/>
    <property type="evidence" value="ECO:0007669"/>
    <property type="project" value="UniProtKB-EC"/>
</dbReference>
<evidence type="ECO:0000256" key="3">
    <source>
        <dbReference type="ARBA" id="ARBA00006171"/>
    </source>
</evidence>
<keyword evidence="5" id="KW-0378">Hydrolase</keyword>
<dbReference type="InterPro" id="IPR023214">
    <property type="entry name" value="HAD_sf"/>
</dbReference>
<dbReference type="InterPro" id="IPR050155">
    <property type="entry name" value="HAD-like_hydrolase_sf"/>
</dbReference>
<comment type="pathway">
    <text evidence="2">Organic acid metabolism; glycolate biosynthesis; glycolate from 2-phosphoglycolate: step 1/1.</text>
</comment>
<dbReference type="Pfam" id="PF13419">
    <property type="entry name" value="HAD_2"/>
    <property type="match status" value="1"/>
</dbReference>
<evidence type="ECO:0000256" key="1">
    <source>
        <dbReference type="ARBA" id="ARBA00000830"/>
    </source>
</evidence>
<name>A0AAE3SEP4_9BACT</name>
<protein>
    <recommendedName>
        <fullName evidence="4">phosphoglycolate phosphatase</fullName>
        <ecNumber evidence="4">3.1.3.18</ecNumber>
    </recommendedName>
</protein>
<dbReference type="Gene3D" id="3.40.50.1000">
    <property type="entry name" value="HAD superfamily/HAD-like"/>
    <property type="match status" value="1"/>
</dbReference>
<dbReference type="RefSeq" id="WP_301190165.1">
    <property type="nucleotide sequence ID" value="NZ_JAPDPJ010000016.1"/>
</dbReference>
<evidence type="ECO:0000313" key="5">
    <source>
        <dbReference type="EMBL" id="MCW3786600.1"/>
    </source>
</evidence>
<dbReference type="GO" id="GO:0005829">
    <property type="term" value="C:cytosol"/>
    <property type="evidence" value="ECO:0007669"/>
    <property type="project" value="TreeGrafter"/>
</dbReference>
<evidence type="ECO:0000256" key="2">
    <source>
        <dbReference type="ARBA" id="ARBA00004818"/>
    </source>
</evidence>
<comment type="similarity">
    <text evidence="3">Belongs to the HAD-like hydrolase superfamily. CbbY/CbbZ/Gph/YieH family.</text>
</comment>
<dbReference type="PANTHER" id="PTHR43434">
    <property type="entry name" value="PHOSPHOGLYCOLATE PHOSPHATASE"/>
    <property type="match status" value="1"/>
</dbReference>
<dbReference type="EMBL" id="JAPDPJ010000016">
    <property type="protein sequence ID" value="MCW3786600.1"/>
    <property type="molecule type" value="Genomic_DNA"/>
</dbReference>
<organism evidence="5 6">
    <name type="scientific">Plebeiibacterium sediminum</name>
    <dbReference type="NCBI Taxonomy" id="2992112"/>
    <lineage>
        <taxon>Bacteria</taxon>
        <taxon>Pseudomonadati</taxon>
        <taxon>Bacteroidota</taxon>
        <taxon>Bacteroidia</taxon>
        <taxon>Marinilabiliales</taxon>
        <taxon>Marinilabiliaceae</taxon>
        <taxon>Plebeiibacterium</taxon>
    </lineage>
</organism>
<accession>A0AAE3SEP4</accession>